<dbReference type="GO" id="GO:0020037">
    <property type="term" value="F:heme binding"/>
    <property type="evidence" value="ECO:0007669"/>
    <property type="project" value="InterPro"/>
</dbReference>
<dbReference type="CDD" id="cd11078">
    <property type="entry name" value="CYP130-like"/>
    <property type="match status" value="1"/>
</dbReference>
<dbReference type="Pfam" id="PF00067">
    <property type="entry name" value="p450"/>
    <property type="match status" value="2"/>
</dbReference>
<gene>
    <name evidence="8" type="ORF">BE17_07975</name>
</gene>
<evidence type="ECO:0000256" key="5">
    <source>
        <dbReference type="ARBA" id="ARBA00023004"/>
    </source>
</evidence>
<keyword evidence="4 7" id="KW-0560">Oxidoreductase</keyword>
<reference evidence="8 9" key="1">
    <citation type="submission" date="2014-02" db="EMBL/GenBank/DDBJ databases">
        <title>The small core and large imbalanced accessory genome model reveals a collaborative survival strategy of Sorangium cellulosum strains in nature.</title>
        <authorList>
            <person name="Han K."/>
            <person name="Peng R."/>
            <person name="Blom J."/>
            <person name="Li Y.-Z."/>
        </authorList>
    </citation>
    <scope>NUCLEOTIDE SEQUENCE [LARGE SCALE GENOMIC DNA]</scope>
    <source>
        <strain evidence="8 9">So0011-07</strain>
    </source>
</reference>
<dbReference type="InterPro" id="IPR002397">
    <property type="entry name" value="Cyt_P450_B"/>
</dbReference>
<dbReference type="SUPFAM" id="SSF48264">
    <property type="entry name" value="Cytochrome P450"/>
    <property type="match status" value="1"/>
</dbReference>
<dbReference type="Proteomes" id="UP000075635">
    <property type="component" value="Unassembled WGS sequence"/>
</dbReference>
<dbReference type="PROSITE" id="PS00086">
    <property type="entry name" value="CYTOCHROME_P450"/>
    <property type="match status" value="1"/>
</dbReference>
<dbReference type="PANTHER" id="PTHR46696:SF1">
    <property type="entry name" value="CYTOCHROME P450 YJIB-RELATED"/>
    <property type="match status" value="1"/>
</dbReference>
<evidence type="ECO:0000313" key="9">
    <source>
        <dbReference type="Proteomes" id="UP000075635"/>
    </source>
</evidence>
<evidence type="ECO:0000256" key="6">
    <source>
        <dbReference type="ARBA" id="ARBA00023033"/>
    </source>
</evidence>
<dbReference type="FunFam" id="1.10.630.10:FF:000018">
    <property type="entry name" value="Cytochrome P450 monooxygenase"/>
    <property type="match status" value="1"/>
</dbReference>
<evidence type="ECO:0008006" key="10">
    <source>
        <dbReference type="Google" id="ProtNLM"/>
    </source>
</evidence>
<dbReference type="EMBL" id="JEMB01001720">
    <property type="protein sequence ID" value="KYF85403.1"/>
    <property type="molecule type" value="Genomic_DNA"/>
</dbReference>
<keyword evidence="5 7" id="KW-0408">Iron</keyword>
<dbReference type="InterPro" id="IPR036396">
    <property type="entry name" value="Cyt_P450_sf"/>
</dbReference>
<evidence type="ECO:0000256" key="3">
    <source>
        <dbReference type="ARBA" id="ARBA00022723"/>
    </source>
</evidence>
<proteinExistence type="inferred from homology"/>
<dbReference type="PANTHER" id="PTHR46696">
    <property type="entry name" value="P450, PUTATIVE (EUROFUNG)-RELATED"/>
    <property type="match status" value="1"/>
</dbReference>
<evidence type="ECO:0000256" key="2">
    <source>
        <dbReference type="ARBA" id="ARBA00022617"/>
    </source>
</evidence>
<dbReference type="InterPro" id="IPR001128">
    <property type="entry name" value="Cyt_P450"/>
</dbReference>
<dbReference type="GO" id="GO:0005506">
    <property type="term" value="F:iron ion binding"/>
    <property type="evidence" value="ECO:0007669"/>
    <property type="project" value="InterPro"/>
</dbReference>
<dbReference type="Gene3D" id="1.10.630.10">
    <property type="entry name" value="Cytochrome P450"/>
    <property type="match status" value="1"/>
</dbReference>
<keyword evidence="6 7" id="KW-0503">Monooxygenase</keyword>
<comment type="similarity">
    <text evidence="1 7">Belongs to the cytochrome P450 family.</text>
</comment>
<dbReference type="GO" id="GO:0016705">
    <property type="term" value="F:oxidoreductase activity, acting on paired donors, with incorporation or reduction of molecular oxygen"/>
    <property type="evidence" value="ECO:0007669"/>
    <property type="project" value="InterPro"/>
</dbReference>
<evidence type="ECO:0000256" key="1">
    <source>
        <dbReference type="ARBA" id="ARBA00010617"/>
    </source>
</evidence>
<dbReference type="InterPro" id="IPR017972">
    <property type="entry name" value="Cyt_P450_CS"/>
</dbReference>
<evidence type="ECO:0000313" key="8">
    <source>
        <dbReference type="EMBL" id="KYF85403.1"/>
    </source>
</evidence>
<dbReference type="AlphaFoldDB" id="A0A150RYX8"/>
<sequence length="408" mass="45925">MSHAFNLLAPEVIEDPHPHYAALRARAPVCQVEPHGYWAVSRYDDVVHVLKHPELFSSAGTFEARRRLLDERLLREPMAAGDVNIITSDPPVHTQMRKLISGAFTPRAIAQLEARVRDIATEHVDRILAKEAFDMMDDLAVPLPVTVIAEMLGVDPSLRADFKRWSDDTVNTPVGAERLDDEAIERILRSRREMRAYFHEMIADRKRRPREDLISDLIRGEVEYGVLTEDDVLSMVVLLLIAGNETTTNLIGNGTLTLLEHPDALRRLRQDPGLIPGFIEEVLRYQGPVRMLTRRATQDVTLSGVTIPKGAIVMPLIAAANRDPAQFPDPDRFDITREQRGHVAFGFGIHFCVGAPLSRLEGKIAFEEILRRLPPFSREPGPLSWSGSFSLRGLRSLRLRFDRPARAA</sequence>
<protein>
    <recommendedName>
        <fullName evidence="10">Cytochrome P450</fullName>
    </recommendedName>
</protein>
<accession>A0A150RYX8</accession>
<dbReference type="PRINTS" id="PR00359">
    <property type="entry name" value="BP450"/>
</dbReference>
<organism evidence="8 9">
    <name type="scientific">Sorangium cellulosum</name>
    <name type="common">Polyangium cellulosum</name>
    <dbReference type="NCBI Taxonomy" id="56"/>
    <lineage>
        <taxon>Bacteria</taxon>
        <taxon>Pseudomonadati</taxon>
        <taxon>Myxococcota</taxon>
        <taxon>Polyangia</taxon>
        <taxon>Polyangiales</taxon>
        <taxon>Polyangiaceae</taxon>
        <taxon>Sorangium</taxon>
    </lineage>
</organism>
<evidence type="ECO:0000256" key="4">
    <source>
        <dbReference type="ARBA" id="ARBA00023002"/>
    </source>
</evidence>
<comment type="caution">
    <text evidence="8">The sequence shown here is derived from an EMBL/GenBank/DDBJ whole genome shotgun (WGS) entry which is preliminary data.</text>
</comment>
<keyword evidence="3 7" id="KW-0479">Metal-binding</keyword>
<evidence type="ECO:0000256" key="7">
    <source>
        <dbReference type="RuleBase" id="RU000461"/>
    </source>
</evidence>
<keyword evidence="2 7" id="KW-0349">Heme</keyword>
<name>A0A150RYX8_SORCE</name>
<dbReference type="GO" id="GO:0004497">
    <property type="term" value="F:monooxygenase activity"/>
    <property type="evidence" value="ECO:0007669"/>
    <property type="project" value="UniProtKB-KW"/>
</dbReference>